<dbReference type="Pfam" id="PF07228">
    <property type="entry name" value="SpoIIE"/>
    <property type="match status" value="1"/>
</dbReference>
<dbReference type="InterPro" id="IPR001932">
    <property type="entry name" value="PPM-type_phosphatase-like_dom"/>
</dbReference>
<dbReference type="SMART" id="SM00332">
    <property type="entry name" value="PP2Cc"/>
    <property type="match status" value="1"/>
</dbReference>
<reference evidence="3" key="2">
    <citation type="submission" date="2025-08" db="UniProtKB">
        <authorList>
            <consortium name="RefSeq"/>
        </authorList>
    </citation>
    <scope>IDENTIFICATION</scope>
</reference>
<dbReference type="InterPro" id="IPR039123">
    <property type="entry name" value="PPTC7"/>
</dbReference>
<evidence type="ECO:0000256" key="1">
    <source>
        <dbReference type="RuleBase" id="RU366020"/>
    </source>
</evidence>
<dbReference type="EC" id="3.1.3.16" evidence="1"/>
<reference evidence="2" key="1">
    <citation type="journal article" date="2014" name="Nat. Commun.">
        <title>The tobacco genome sequence and its comparison with those of tomato and potato.</title>
        <authorList>
            <person name="Sierro N."/>
            <person name="Battey J.N."/>
            <person name="Ouadi S."/>
            <person name="Bakaher N."/>
            <person name="Bovet L."/>
            <person name="Willig A."/>
            <person name="Goepfert S."/>
            <person name="Peitsch M.C."/>
            <person name="Ivanov N.V."/>
        </authorList>
    </citation>
    <scope>NUCLEOTIDE SEQUENCE [LARGE SCALE GENOMIC DNA]</scope>
</reference>
<dbReference type="PANTHER" id="PTHR12320">
    <property type="entry name" value="PROTEIN PHOSPHATASE 2C"/>
    <property type="match status" value="1"/>
</dbReference>
<name>A0A1S4BRT2_TOBAC</name>
<dbReference type="SMART" id="SM00331">
    <property type="entry name" value="PP2C_SIG"/>
    <property type="match status" value="1"/>
</dbReference>
<dbReference type="GO" id="GO:0046872">
    <property type="term" value="F:metal ion binding"/>
    <property type="evidence" value="ECO:0007669"/>
    <property type="project" value="UniProtKB-UniRule"/>
</dbReference>
<dbReference type="SUPFAM" id="SSF81606">
    <property type="entry name" value="PP2C-like"/>
    <property type="match status" value="1"/>
</dbReference>
<dbReference type="GO" id="GO:0004722">
    <property type="term" value="F:protein serine/threonine phosphatase activity"/>
    <property type="evidence" value="ECO:0000318"/>
    <property type="project" value="GO_Central"/>
</dbReference>
<comment type="cofactor">
    <cofactor evidence="1">
        <name>Mg(2+)</name>
        <dbReference type="ChEBI" id="CHEBI:18420"/>
    </cofactor>
</comment>
<dbReference type="GeneID" id="107811228"/>
<comment type="similarity">
    <text evidence="1">Belongs to the PP2C family.</text>
</comment>
<comment type="catalytic activity">
    <reaction evidence="1">
        <text>O-phospho-L-seryl-[protein] + H2O = L-seryl-[protein] + phosphate</text>
        <dbReference type="Rhea" id="RHEA:20629"/>
        <dbReference type="Rhea" id="RHEA-COMP:9863"/>
        <dbReference type="Rhea" id="RHEA-COMP:11604"/>
        <dbReference type="ChEBI" id="CHEBI:15377"/>
        <dbReference type="ChEBI" id="CHEBI:29999"/>
        <dbReference type="ChEBI" id="CHEBI:43474"/>
        <dbReference type="ChEBI" id="CHEBI:83421"/>
        <dbReference type="EC" id="3.1.3.16"/>
    </reaction>
</comment>
<dbReference type="OMA" id="FTAASMR"/>
<dbReference type="InterPro" id="IPR036457">
    <property type="entry name" value="PPM-type-like_dom_sf"/>
</dbReference>
<keyword evidence="1" id="KW-0464">Manganese</keyword>
<keyword evidence="1" id="KW-0378">Hydrolase</keyword>
<dbReference type="Proteomes" id="UP000790787">
    <property type="component" value="Chromosome 24"/>
</dbReference>
<proteinExistence type="inferred from homology"/>
<comment type="cofactor">
    <cofactor evidence="1">
        <name>Mn(2+)</name>
        <dbReference type="ChEBI" id="CHEBI:29035"/>
    </cofactor>
</comment>
<dbReference type="RefSeq" id="XP_016491600.1">
    <property type="nucleotide sequence ID" value="XM_016636114.1"/>
</dbReference>
<keyword evidence="2" id="KW-1185">Reference proteome</keyword>
<dbReference type="PaxDb" id="4097-A0A1S4BRT2"/>
<keyword evidence="1" id="KW-0460">Magnesium</keyword>
<dbReference type="AlphaFoldDB" id="A0A1S4BRT2"/>
<dbReference type="KEGG" id="nta:107811228"/>
<gene>
    <name evidence="3" type="primary">LOC107811228</name>
</gene>
<accession>A0A1S4BRT2</accession>
<evidence type="ECO:0000313" key="2">
    <source>
        <dbReference type="Proteomes" id="UP000790787"/>
    </source>
</evidence>
<dbReference type="PROSITE" id="PS51746">
    <property type="entry name" value="PPM_2"/>
    <property type="match status" value="1"/>
</dbReference>
<keyword evidence="1" id="KW-0479">Metal-binding</keyword>
<dbReference type="PANTHER" id="PTHR12320:SF14">
    <property type="entry name" value="PROTEIN PHOSPHATASE"/>
    <property type="match status" value="1"/>
</dbReference>
<organism evidence="2 3">
    <name type="scientific">Nicotiana tabacum</name>
    <name type="common">Common tobacco</name>
    <dbReference type="NCBI Taxonomy" id="4097"/>
    <lineage>
        <taxon>Eukaryota</taxon>
        <taxon>Viridiplantae</taxon>
        <taxon>Streptophyta</taxon>
        <taxon>Embryophyta</taxon>
        <taxon>Tracheophyta</taxon>
        <taxon>Spermatophyta</taxon>
        <taxon>Magnoliopsida</taxon>
        <taxon>eudicotyledons</taxon>
        <taxon>Gunneridae</taxon>
        <taxon>Pentapetalae</taxon>
        <taxon>asterids</taxon>
        <taxon>lamiids</taxon>
        <taxon>Solanales</taxon>
        <taxon>Solanaceae</taxon>
        <taxon>Nicotianoideae</taxon>
        <taxon>Nicotianeae</taxon>
        <taxon>Nicotiana</taxon>
    </lineage>
</organism>
<comment type="catalytic activity">
    <reaction evidence="1">
        <text>O-phospho-L-threonyl-[protein] + H2O = L-threonyl-[protein] + phosphate</text>
        <dbReference type="Rhea" id="RHEA:47004"/>
        <dbReference type="Rhea" id="RHEA-COMP:11060"/>
        <dbReference type="Rhea" id="RHEA-COMP:11605"/>
        <dbReference type="ChEBI" id="CHEBI:15377"/>
        <dbReference type="ChEBI" id="CHEBI:30013"/>
        <dbReference type="ChEBI" id="CHEBI:43474"/>
        <dbReference type="ChEBI" id="CHEBI:61977"/>
        <dbReference type="EC" id="3.1.3.16"/>
    </reaction>
</comment>
<protein>
    <recommendedName>
        <fullName evidence="1">Protein phosphatase</fullName>
        <ecNumber evidence="1">3.1.3.16</ecNumber>
    </recommendedName>
</protein>
<dbReference type="SMR" id="A0A1S4BRT2"/>
<dbReference type="CDD" id="cd00143">
    <property type="entry name" value="PP2Cc"/>
    <property type="match status" value="1"/>
</dbReference>
<sequence length="374" mass="41645">MAACISSLGHEHSFKKFNEVFKLPQKRYVDFCNDNYQLENYSNKRLKFSHDNPSPKLLTASSFDEERPKEDPKKPQLGYDQYSFKKFDQVLGLPDSRGSTTVGLSCHSPITQVVQGTELSHCSNKLPYLKMVAGSLYLPKENPTKSRGEDAHFIHKLYQTIGVADGVGGWASKGVDAGIYARELMRNSLIAIDINEPKGTAVNPKRILQAAYKNTNSEGSSTACIITLDSEKNTLCAANVGDSGFFLIRNGRVIYKSPIQQRRFNCPYQLGNAKDNPRVAQEMEIIVEKDDVLVVGTDGLLDNMNESEIEELVQRGIDVKLKPKELASQIGNVALYNSFDRFADTPFGRAAEREWLSHRGGKVDDITVIVACIQ</sequence>
<keyword evidence="1" id="KW-0904">Protein phosphatase</keyword>
<evidence type="ECO:0000313" key="3">
    <source>
        <dbReference type="RefSeq" id="XP_016491600.1"/>
    </source>
</evidence>
<dbReference type="OrthoDB" id="60843at2759"/>
<dbReference type="Gene3D" id="3.60.40.10">
    <property type="entry name" value="PPM-type phosphatase domain"/>
    <property type="match status" value="2"/>
</dbReference>